<dbReference type="AlphaFoldDB" id="A0A6J7PQG3"/>
<dbReference type="EMBL" id="CAFBPB010000106">
    <property type="protein sequence ID" value="CAB5007586.1"/>
    <property type="molecule type" value="Genomic_DNA"/>
</dbReference>
<protein>
    <submittedName>
        <fullName evidence="1">Unannotated protein</fullName>
    </submittedName>
</protein>
<sequence length="40" mass="4410">MISRSMVAHFGAASGAETLADGIVVDMRLLYWVIPKAYRL</sequence>
<proteinExistence type="predicted"/>
<organism evidence="1">
    <name type="scientific">freshwater metagenome</name>
    <dbReference type="NCBI Taxonomy" id="449393"/>
    <lineage>
        <taxon>unclassified sequences</taxon>
        <taxon>metagenomes</taxon>
        <taxon>ecological metagenomes</taxon>
    </lineage>
</organism>
<name>A0A6J7PQG3_9ZZZZ</name>
<accession>A0A6J7PQG3</accession>
<evidence type="ECO:0000313" key="1">
    <source>
        <dbReference type="EMBL" id="CAB5007586.1"/>
    </source>
</evidence>
<gene>
    <name evidence="1" type="ORF">UFOPK4049_00855</name>
</gene>
<reference evidence="1" key="1">
    <citation type="submission" date="2020-05" db="EMBL/GenBank/DDBJ databases">
        <authorList>
            <person name="Chiriac C."/>
            <person name="Salcher M."/>
            <person name="Ghai R."/>
            <person name="Kavagutti S V."/>
        </authorList>
    </citation>
    <scope>NUCLEOTIDE SEQUENCE</scope>
</reference>